<dbReference type="InterPro" id="IPR002553">
    <property type="entry name" value="Clathrin/coatomer_adapt-like_N"/>
</dbReference>
<evidence type="ECO:0000256" key="3">
    <source>
        <dbReference type="ARBA" id="ARBA00022448"/>
    </source>
</evidence>
<dbReference type="AlphaFoldDB" id="B7G4R0"/>
<dbReference type="GO" id="GO:0012505">
    <property type="term" value="C:endomembrane system"/>
    <property type="evidence" value="ECO:0007669"/>
    <property type="project" value="UniProtKB-SubCell"/>
</dbReference>
<dbReference type="Pfam" id="PF01602">
    <property type="entry name" value="Adaptin_N"/>
    <property type="match status" value="1"/>
</dbReference>
<accession>B7G4R0</accession>
<name>B7G4R0_PHATC</name>
<dbReference type="eggNOG" id="KOG1060">
    <property type="taxonomic scope" value="Eukaryota"/>
</dbReference>
<dbReference type="InterPro" id="IPR011989">
    <property type="entry name" value="ARM-like"/>
</dbReference>
<gene>
    <name evidence="9" type="ORF">PHATRDRAFT_54789</name>
</gene>
<dbReference type="PANTHER" id="PTHR11134">
    <property type="entry name" value="ADAPTOR COMPLEX SUBUNIT BETA FAMILY MEMBER"/>
    <property type="match status" value="1"/>
</dbReference>
<dbReference type="InterPro" id="IPR026739">
    <property type="entry name" value="AP_beta"/>
</dbReference>
<reference evidence="9 10" key="1">
    <citation type="journal article" date="2008" name="Nature">
        <title>The Phaeodactylum genome reveals the evolutionary history of diatom genomes.</title>
        <authorList>
            <person name="Bowler C."/>
            <person name="Allen A.E."/>
            <person name="Badger J.H."/>
            <person name="Grimwood J."/>
            <person name="Jabbari K."/>
            <person name="Kuo A."/>
            <person name="Maheswari U."/>
            <person name="Martens C."/>
            <person name="Maumus F."/>
            <person name="Otillar R.P."/>
            <person name="Rayko E."/>
            <person name="Salamov A."/>
            <person name="Vandepoele K."/>
            <person name="Beszteri B."/>
            <person name="Gruber A."/>
            <person name="Heijde M."/>
            <person name="Katinka M."/>
            <person name="Mock T."/>
            <person name="Valentin K."/>
            <person name="Verret F."/>
            <person name="Berges J.A."/>
            <person name="Brownlee C."/>
            <person name="Cadoret J.P."/>
            <person name="Chiovitti A."/>
            <person name="Choi C.J."/>
            <person name="Coesel S."/>
            <person name="De Martino A."/>
            <person name="Detter J.C."/>
            <person name="Durkin C."/>
            <person name="Falciatore A."/>
            <person name="Fournet J."/>
            <person name="Haruta M."/>
            <person name="Huysman M.J."/>
            <person name="Jenkins B.D."/>
            <person name="Jiroutova K."/>
            <person name="Jorgensen R.E."/>
            <person name="Joubert Y."/>
            <person name="Kaplan A."/>
            <person name="Kroger N."/>
            <person name="Kroth P.G."/>
            <person name="La Roche J."/>
            <person name="Lindquist E."/>
            <person name="Lommer M."/>
            <person name="Martin-Jezequel V."/>
            <person name="Lopez P.J."/>
            <person name="Lucas S."/>
            <person name="Mangogna M."/>
            <person name="McGinnis K."/>
            <person name="Medlin L.K."/>
            <person name="Montsant A."/>
            <person name="Oudot-Le Secq M.P."/>
            <person name="Napoli C."/>
            <person name="Obornik M."/>
            <person name="Parker M.S."/>
            <person name="Petit J.L."/>
            <person name="Porcel B.M."/>
            <person name="Poulsen N."/>
            <person name="Robison M."/>
            <person name="Rychlewski L."/>
            <person name="Rynearson T.A."/>
            <person name="Schmutz J."/>
            <person name="Shapiro H."/>
            <person name="Siaut M."/>
            <person name="Stanley M."/>
            <person name="Sussman M.R."/>
            <person name="Taylor A.R."/>
            <person name="Vardi A."/>
            <person name="von Dassow P."/>
            <person name="Vyverman W."/>
            <person name="Willis A."/>
            <person name="Wyrwicz L.S."/>
            <person name="Rokhsar D.S."/>
            <person name="Weissenbach J."/>
            <person name="Armbrust E.V."/>
            <person name="Green B.R."/>
            <person name="Van de Peer Y."/>
            <person name="Grigoriev I.V."/>
        </authorList>
    </citation>
    <scope>NUCLEOTIDE SEQUENCE [LARGE SCALE GENOMIC DNA]</scope>
    <source>
        <strain evidence="9 10">CCAP 1055/1</strain>
    </source>
</reference>
<feature type="compositionally biased region" description="Acidic residues" evidence="7">
    <location>
        <begin position="785"/>
        <end position="799"/>
    </location>
</feature>
<evidence type="ECO:0000256" key="1">
    <source>
        <dbReference type="ARBA" id="ARBA00004308"/>
    </source>
</evidence>
<keyword evidence="3 6" id="KW-0813">Transport</keyword>
<evidence type="ECO:0000256" key="2">
    <source>
        <dbReference type="ARBA" id="ARBA00006613"/>
    </source>
</evidence>
<dbReference type="GO" id="GO:0016192">
    <property type="term" value="P:vesicle-mediated transport"/>
    <property type="evidence" value="ECO:0007669"/>
    <property type="project" value="InterPro"/>
</dbReference>
<feature type="domain" description="Clathrin/coatomer adaptor adaptin-like N-terminal" evidence="8">
    <location>
        <begin position="1"/>
        <end position="390"/>
    </location>
</feature>
<protein>
    <recommendedName>
        <fullName evidence="6">AP-3 complex subunit beta</fullName>
    </recommendedName>
</protein>
<keyword evidence="4 6" id="KW-0653">Protein transport</keyword>
<dbReference type="EMBL" id="CM000616">
    <property type="protein sequence ID" value="EEC46657.1"/>
    <property type="molecule type" value="Genomic_DNA"/>
</dbReference>
<comment type="subcellular location">
    <subcellularLocation>
        <location evidence="1">Endomembrane system</location>
    </subcellularLocation>
</comment>
<evidence type="ECO:0000313" key="9">
    <source>
        <dbReference type="EMBL" id="EEC46657.1"/>
    </source>
</evidence>
<feature type="compositionally biased region" description="Low complexity" evidence="7">
    <location>
        <begin position="761"/>
        <end position="784"/>
    </location>
</feature>
<evidence type="ECO:0000313" key="10">
    <source>
        <dbReference type="Proteomes" id="UP000000759"/>
    </source>
</evidence>
<dbReference type="STRING" id="556484.B7G4R0"/>
<feature type="compositionally biased region" description="Acidic residues" evidence="7">
    <location>
        <begin position="751"/>
        <end position="760"/>
    </location>
</feature>
<organism evidence="9 10">
    <name type="scientific">Phaeodactylum tricornutum (strain CCAP 1055/1)</name>
    <dbReference type="NCBI Taxonomy" id="556484"/>
    <lineage>
        <taxon>Eukaryota</taxon>
        <taxon>Sar</taxon>
        <taxon>Stramenopiles</taxon>
        <taxon>Ochrophyta</taxon>
        <taxon>Bacillariophyta</taxon>
        <taxon>Bacillariophyceae</taxon>
        <taxon>Bacillariophycidae</taxon>
        <taxon>Naviculales</taxon>
        <taxon>Phaeodactylaceae</taxon>
        <taxon>Phaeodactylum</taxon>
    </lineage>
</organism>
<keyword evidence="10" id="KW-1185">Reference proteome</keyword>
<feature type="compositionally biased region" description="Acidic residues" evidence="7">
    <location>
        <begin position="844"/>
        <end position="858"/>
    </location>
</feature>
<keyword evidence="5 6" id="KW-0472">Membrane</keyword>
<dbReference type="GeneID" id="7202729"/>
<dbReference type="Proteomes" id="UP000000759">
    <property type="component" value="Chromosome 14"/>
</dbReference>
<dbReference type="RefSeq" id="XP_002182117.1">
    <property type="nucleotide sequence ID" value="XM_002182081.1"/>
</dbReference>
<evidence type="ECO:0000256" key="5">
    <source>
        <dbReference type="ARBA" id="ARBA00023136"/>
    </source>
</evidence>
<feature type="compositionally biased region" description="Basic and acidic residues" evidence="7">
    <location>
        <begin position="722"/>
        <end position="740"/>
    </location>
</feature>
<dbReference type="Gene3D" id="1.25.10.10">
    <property type="entry name" value="Leucine-rich Repeat Variant"/>
    <property type="match status" value="1"/>
</dbReference>
<dbReference type="InParanoid" id="B7G4R0"/>
<evidence type="ECO:0000259" key="8">
    <source>
        <dbReference type="Pfam" id="PF01602"/>
    </source>
</evidence>
<feature type="region of interest" description="Disordered" evidence="7">
    <location>
        <begin position="721"/>
        <end position="803"/>
    </location>
</feature>
<feature type="region of interest" description="Disordered" evidence="7">
    <location>
        <begin position="823"/>
        <end position="876"/>
    </location>
</feature>
<proteinExistence type="inferred from homology"/>
<sequence>MKWLLASVSKGRDVSDFYPHVVKLVGAYSLEVRKMVYMYLEQYADHDPTTRELSLLSINAFQRGLADTEQWIRALALRVLTSIRLADILQIQILGVQKCSQDSSPYVRKCAANALSKLHPRCAPDPSQQTLLLEILQSMLDRDKATMVLTSALIAFQELCPERLELLHGSFRKTCHLLTDMDEWGQVVTIEILARYCRRFFKEPLGWRNGSAEQIDREQGFYSDEEDASTEEESSNVLFSTQEDTELAEDHQRLLHAAMPLLKSRNAGVVLATCSLQYYCGISSIQVRAAMGRALVRIHRDCREIQYVVLTAIRDLVKHCPSAFAPFLHDFFVKALDPPFTRLIKLDILTSLALEPAAIKAVLQEMRSYVRDGHVEFVRHAIRAVGRTVELARIVYDRHGQKSGKTSVLAKERAETNSIALDCLHGLLTLTQTSDHVVIVGECVCVMQRILQLLQAPEPYTGEISVVKDPNNVQQRAVQRILILLVYTLSSRVENAPEDDEDASEPTVLAKIAVSLSSDATASALWVVGSLCFAPLTESPLSESVGVGLVKGSARLEVARLIARAFLEMEAVEKEQAIHFASRIMVSKATSLNGSSTEEFALCEAILSMARTDVNVDVRDRARFESNLVRATVGLQHDTDAMEDLPVLKRQLTVGDAKRMLLTSKPACSSLPLEDDFSTVSGENGGFRFGTLSSLVGHRARKAYLPLPRWADQNSSDTLRVPIEDKKTDALKDVEGETRTKNTNGANEFYESSDDDEQDSSSESSSQDSSDEAGSSSDSYSDESSSSDDDDESSSDDSDVGMQSLGQDATLIPMEVEQRKVAHDLNSQKLPLPVVENVDGSSSSEEEASSTSSDDETSTDSYKLSPKANGGTHDGTFIPLDASSKAAPAATSTIASSLASDFEGMTLAPAIQNQKPQLDPDRDRDSSVWQVWVRPEHANGLLVKIRYLRGPTRSKEAQVLVGTGAEKPSLVLLQVRFENSKDTTVRRLRILQRASASGTSSSIAPRKMLLPPEIDQLKKGQTVDHIVAIEFASVSDREGTMLAKLEVKFSTGGIPVEIKPSLCDLLLPCFRSVADFDQAVARLQGFQRVDTRFPMSDDSQAQRDTLMSRLMRTAPWTLILEGDAEATRDETWPGQKLRLAGTLPASSDPVYVLVTITGSGITGPGSAGGGCQALLSVCSDNALAVNSILNTLKKTVQNLSDTETQ</sequence>
<dbReference type="PIRSF" id="PIRSF037096">
    <property type="entry name" value="AP3_complex_beta"/>
    <property type="match status" value="1"/>
</dbReference>
<evidence type="ECO:0000256" key="6">
    <source>
        <dbReference type="PIRNR" id="PIRNR037096"/>
    </source>
</evidence>
<dbReference type="PaxDb" id="2850-Phatr54789"/>
<dbReference type="KEGG" id="pti:PHATRDRAFT_54789"/>
<reference evidence="10" key="2">
    <citation type="submission" date="2008-08" db="EMBL/GenBank/DDBJ databases">
        <authorList>
            <consortium name="Diatom Consortium"/>
            <person name="Grigoriev I."/>
            <person name="Grimwood J."/>
            <person name="Kuo A."/>
            <person name="Otillar R.P."/>
            <person name="Salamov A."/>
            <person name="Detter J.C."/>
            <person name="Lindquist E."/>
            <person name="Shapiro H."/>
            <person name="Lucas S."/>
            <person name="Glavina del Rio T."/>
            <person name="Pitluck S."/>
            <person name="Rokhsar D."/>
            <person name="Bowler C."/>
        </authorList>
    </citation>
    <scope>GENOME REANNOTATION</scope>
    <source>
        <strain evidence="10">CCAP 1055/1</strain>
    </source>
</reference>
<dbReference type="GO" id="GO:0030123">
    <property type="term" value="C:AP-3 adaptor complex"/>
    <property type="evidence" value="ECO:0007669"/>
    <property type="project" value="UniProtKB-UniRule"/>
</dbReference>
<dbReference type="InterPro" id="IPR026740">
    <property type="entry name" value="AP3_beta"/>
</dbReference>
<evidence type="ECO:0000256" key="4">
    <source>
        <dbReference type="ARBA" id="ARBA00022927"/>
    </source>
</evidence>
<dbReference type="GO" id="GO:0006886">
    <property type="term" value="P:intracellular protein transport"/>
    <property type="evidence" value="ECO:0007669"/>
    <property type="project" value="InterPro"/>
</dbReference>
<dbReference type="SUPFAM" id="SSF48371">
    <property type="entry name" value="ARM repeat"/>
    <property type="match status" value="1"/>
</dbReference>
<dbReference type="OrthoDB" id="302453at2759"/>
<dbReference type="InterPro" id="IPR016024">
    <property type="entry name" value="ARM-type_fold"/>
</dbReference>
<comment type="similarity">
    <text evidence="2 6">Belongs to the adaptor complexes large subunit family.</text>
</comment>
<evidence type="ECO:0000256" key="7">
    <source>
        <dbReference type="SAM" id="MobiDB-lite"/>
    </source>
</evidence>